<dbReference type="EMBL" id="MIQH01001194">
    <property type="protein sequence ID" value="OIR23721.1"/>
    <property type="molecule type" value="Genomic_DNA"/>
</dbReference>
<dbReference type="AlphaFoldDB" id="A0A1J5TS37"/>
<dbReference type="Proteomes" id="UP000182798">
    <property type="component" value="Unassembled WGS sequence"/>
</dbReference>
<dbReference type="PANTHER" id="PTHR30244:SF34">
    <property type="entry name" value="DTDP-4-AMINO-4,6-DIDEOXYGALACTOSE TRANSAMINASE"/>
    <property type="match status" value="1"/>
</dbReference>
<dbReference type="Gene3D" id="3.40.640.10">
    <property type="entry name" value="Type I PLP-dependent aspartate aminotransferase-like (Major domain)"/>
    <property type="match status" value="1"/>
</dbReference>
<feature type="modified residue" description="N6-(pyridoxal phosphate)lysine" evidence="4">
    <location>
        <position position="182"/>
    </location>
</feature>
<keyword evidence="1 4" id="KW-0663">Pyridoxal phosphate</keyword>
<evidence type="ECO:0000313" key="6">
    <source>
        <dbReference type="EMBL" id="OIR23721.1"/>
    </source>
</evidence>
<protein>
    <recommendedName>
        <fullName evidence="8">Aminotransferase DegT</fullName>
    </recommendedName>
</protein>
<evidence type="ECO:0000256" key="5">
    <source>
        <dbReference type="RuleBase" id="RU004508"/>
    </source>
</evidence>
<dbReference type="PIRSF" id="PIRSF000390">
    <property type="entry name" value="PLP_StrS"/>
    <property type="match status" value="1"/>
</dbReference>
<dbReference type="RefSeq" id="WP_071565359.1">
    <property type="nucleotide sequence ID" value="NZ_MIQH01001194.1"/>
</dbReference>
<accession>A0A1J5TS37</accession>
<feature type="active site" description="Proton acceptor" evidence="3">
    <location>
        <position position="182"/>
    </location>
</feature>
<gene>
    <name evidence="6" type="ORF">BGC33_07915</name>
</gene>
<dbReference type="PANTHER" id="PTHR30244">
    <property type="entry name" value="TRANSAMINASE"/>
    <property type="match status" value="1"/>
</dbReference>
<dbReference type="Gene3D" id="3.90.1150.10">
    <property type="entry name" value="Aspartate Aminotransferase, domain 1"/>
    <property type="match status" value="1"/>
</dbReference>
<reference evidence="7" key="1">
    <citation type="submission" date="2016-09" db="EMBL/GenBank/DDBJ databases">
        <title>Genome Sequence of Bathymodiolus thermophilus sulfur-oxidizing gill endosymbiont.</title>
        <authorList>
            <person name="Ponnudurai R."/>
            <person name="Kleiner M."/>
            <person name="Sayavedra L."/>
            <person name="Thuermer A."/>
            <person name="Felbeck H."/>
            <person name="Schlueter R."/>
            <person name="Schweder T."/>
            <person name="Markert S."/>
        </authorList>
    </citation>
    <scope>NUCLEOTIDE SEQUENCE [LARGE SCALE GENOMIC DNA]</scope>
    <source>
        <strain evidence="7">BAT/CrabSpa'14</strain>
    </source>
</reference>
<dbReference type="InterPro" id="IPR000653">
    <property type="entry name" value="DegT/StrS_aminotransferase"/>
</dbReference>
<dbReference type="OrthoDB" id="9804264at2"/>
<dbReference type="GO" id="GO:0030170">
    <property type="term" value="F:pyridoxal phosphate binding"/>
    <property type="evidence" value="ECO:0007669"/>
    <property type="project" value="TreeGrafter"/>
</dbReference>
<evidence type="ECO:0000313" key="7">
    <source>
        <dbReference type="Proteomes" id="UP000182798"/>
    </source>
</evidence>
<organism evidence="6 7">
    <name type="scientific">Bathymodiolus thermophilus thioautotrophic gill symbiont</name>
    <dbReference type="NCBI Taxonomy" id="2360"/>
    <lineage>
        <taxon>Bacteria</taxon>
        <taxon>Pseudomonadati</taxon>
        <taxon>Pseudomonadota</taxon>
        <taxon>Gammaproteobacteria</taxon>
        <taxon>sulfur-oxidizing symbionts</taxon>
    </lineage>
</organism>
<evidence type="ECO:0000256" key="1">
    <source>
        <dbReference type="ARBA" id="ARBA00022898"/>
    </source>
</evidence>
<sequence length="378" mass="42797">MINLFQPNLGNDELALIKDVFDSNWLGKGKVVKDFEEEFANSLISNPNHFLSTTSCTEAIFLSTKLFNFTKGDEVIVPAISFPSIGSAIIESGAKIVFCDVDKHSLNVRARDIQKVLSNKTKAVYITHYGGIPCDMDKIVQLCDQHKILIIEDSACAVRSFYKGRACGTIGDMGMWSFDAMKTLSTADGGMMYIKNFNKRIEAEESLYLGLPVKSKSGLDSSSDNANWWEFEMNRTGRRAIMNNVTAAMGLSQLNKLDDFINRRKNIHAKYMEALKSTGDIQLPPAPDFKYRSSYYFFWIQTKCRDELAKFLLGKGVYTTFRYWPLNKIELFSKYADNECPNSDYAASYTLNIPLHQSLLDKDVDLIIDSIKVFYAQQ</sequence>
<dbReference type="GO" id="GO:0008483">
    <property type="term" value="F:transaminase activity"/>
    <property type="evidence" value="ECO:0007669"/>
    <property type="project" value="TreeGrafter"/>
</dbReference>
<dbReference type="CDD" id="cd00616">
    <property type="entry name" value="AHBA_syn"/>
    <property type="match status" value="1"/>
</dbReference>
<evidence type="ECO:0008006" key="8">
    <source>
        <dbReference type="Google" id="ProtNLM"/>
    </source>
</evidence>
<comment type="caution">
    <text evidence="6">The sequence shown here is derived from an EMBL/GenBank/DDBJ whole genome shotgun (WGS) entry which is preliminary data.</text>
</comment>
<evidence type="ECO:0000256" key="4">
    <source>
        <dbReference type="PIRSR" id="PIRSR000390-2"/>
    </source>
</evidence>
<dbReference type="SUPFAM" id="SSF53383">
    <property type="entry name" value="PLP-dependent transferases"/>
    <property type="match status" value="1"/>
</dbReference>
<comment type="similarity">
    <text evidence="2 5">Belongs to the DegT/DnrJ/EryC1 family.</text>
</comment>
<dbReference type="InterPro" id="IPR015421">
    <property type="entry name" value="PyrdxlP-dep_Trfase_major"/>
</dbReference>
<dbReference type="Pfam" id="PF01041">
    <property type="entry name" value="DegT_DnrJ_EryC1"/>
    <property type="match status" value="1"/>
</dbReference>
<proteinExistence type="inferred from homology"/>
<dbReference type="InterPro" id="IPR015422">
    <property type="entry name" value="PyrdxlP-dep_Trfase_small"/>
</dbReference>
<name>A0A1J5TS37_9GAMM</name>
<evidence type="ECO:0000256" key="2">
    <source>
        <dbReference type="ARBA" id="ARBA00037999"/>
    </source>
</evidence>
<dbReference type="InterPro" id="IPR015424">
    <property type="entry name" value="PyrdxlP-dep_Trfase"/>
</dbReference>
<evidence type="ECO:0000256" key="3">
    <source>
        <dbReference type="PIRSR" id="PIRSR000390-1"/>
    </source>
</evidence>
<dbReference type="GO" id="GO:0000271">
    <property type="term" value="P:polysaccharide biosynthetic process"/>
    <property type="evidence" value="ECO:0007669"/>
    <property type="project" value="TreeGrafter"/>
</dbReference>